<organism evidence="1 2">
    <name type="scientific">Mucilaginibacter dorajii</name>
    <dbReference type="NCBI Taxonomy" id="692994"/>
    <lineage>
        <taxon>Bacteria</taxon>
        <taxon>Pseudomonadati</taxon>
        <taxon>Bacteroidota</taxon>
        <taxon>Sphingobacteriia</taxon>
        <taxon>Sphingobacteriales</taxon>
        <taxon>Sphingobacteriaceae</taxon>
        <taxon>Mucilaginibacter</taxon>
    </lineage>
</organism>
<sequence>MREDTTVSALDSLYLANSIFEGKLLQAAAKYPFTVSNFFKSFDDEPLGITTSADGVLIIYWWDTLTGGTQHAYSCVAQYKTAHGIKSVSPASPNKYSCSYSKIYSLKSKDKIYYLAVYDEILSYHDRCQGIQIFLIDKDDLMPAKLIKTQTGLHSKIDYLYNDNSMRDQNWENELTYHEKTQTLTIPVALENGNLTDNYITYKFNGEYFIKLKSK</sequence>
<name>A0ABP7P7H6_9SPHI</name>
<dbReference type="Proteomes" id="UP001500742">
    <property type="component" value="Unassembled WGS sequence"/>
</dbReference>
<keyword evidence="2" id="KW-1185">Reference proteome</keyword>
<protein>
    <submittedName>
        <fullName evidence="1">Uncharacterized protein</fullName>
    </submittedName>
</protein>
<accession>A0ABP7P7H6</accession>
<reference evidence="2" key="1">
    <citation type="journal article" date="2019" name="Int. J. Syst. Evol. Microbiol.">
        <title>The Global Catalogue of Microorganisms (GCM) 10K type strain sequencing project: providing services to taxonomists for standard genome sequencing and annotation.</title>
        <authorList>
            <consortium name="The Broad Institute Genomics Platform"/>
            <consortium name="The Broad Institute Genome Sequencing Center for Infectious Disease"/>
            <person name="Wu L."/>
            <person name="Ma J."/>
        </authorList>
    </citation>
    <scope>NUCLEOTIDE SEQUENCE [LARGE SCALE GENOMIC DNA]</scope>
    <source>
        <strain evidence="2">JCM 16601</strain>
    </source>
</reference>
<evidence type="ECO:0000313" key="2">
    <source>
        <dbReference type="Proteomes" id="UP001500742"/>
    </source>
</evidence>
<comment type="caution">
    <text evidence="1">The sequence shown here is derived from an EMBL/GenBank/DDBJ whole genome shotgun (WGS) entry which is preliminary data.</text>
</comment>
<gene>
    <name evidence="1" type="ORF">GCM10022210_05940</name>
</gene>
<dbReference type="EMBL" id="BAAAZC010000005">
    <property type="protein sequence ID" value="GAA3960936.1"/>
    <property type="molecule type" value="Genomic_DNA"/>
</dbReference>
<proteinExistence type="predicted"/>
<evidence type="ECO:0000313" key="1">
    <source>
        <dbReference type="EMBL" id="GAA3960936.1"/>
    </source>
</evidence>